<reference evidence="1" key="1">
    <citation type="submission" date="2019-08" db="EMBL/GenBank/DDBJ databases">
        <title>The genome of the North American firefly Photinus pyralis.</title>
        <authorList>
            <consortium name="Photinus pyralis genome working group"/>
            <person name="Fallon T.R."/>
            <person name="Sander Lower S.E."/>
            <person name="Weng J.-K."/>
        </authorList>
    </citation>
    <scope>NUCLEOTIDE SEQUENCE</scope>
    <source>
        <strain evidence="1">TRF0915ILg1</strain>
        <tissue evidence="1">Whole body</tissue>
    </source>
</reference>
<comment type="caution">
    <text evidence="1">The sequence shown here is derived from an EMBL/GenBank/DDBJ whole genome shotgun (WGS) entry which is preliminary data.</text>
</comment>
<dbReference type="EMBL" id="VTPC01006420">
    <property type="protein sequence ID" value="KAF2894918.1"/>
    <property type="molecule type" value="Genomic_DNA"/>
</dbReference>
<dbReference type="Proteomes" id="UP000801492">
    <property type="component" value="Unassembled WGS sequence"/>
</dbReference>
<dbReference type="OrthoDB" id="413361at2759"/>
<sequence>MREAAVVKKLANSTDIEDNVLSGISFIAFNRETDINDHTSVSFIIDSGATEHLVQEDLDPLMFRVECLKEEGQIRIANEENIIASTFTKKVTNFIRQEEEVVSTYGVKLVGVGMHLGCQLKNKLHETNFKNRNNDRCVLTSGDDRDNEAVTNLTDYSKGLEVECNWKIDKIRCDNARFARKQQSVALSLLSEIEYIAARATAAKLISLKGIASDLNNSEHWRCNSVC</sequence>
<protein>
    <submittedName>
        <fullName evidence="1">Uncharacterized protein</fullName>
    </submittedName>
</protein>
<accession>A0A8K0D1S2</accession>
<evidence type="ECO:0000313" key="1">
    <source>
        <dbReference type="EMBL" id="KAF2894918.1"/>
    </source>
</evidence>
<evidence type="ECO:0000313" key="2">
    <source>
        <dbReference type="Proteomes" id="UP000801492"/>
    </source>
</evidence>
<gene>
    <name evidence="1" type="ORF">ILUMI_11256</name>
</gene>
<organism evidence="1 2">
    <name type="scientific">Ignelater luminosus</name>
    <name type="common">Cucubano</name>
    <name type="synonym">Pyrophorus luminosus</name>
    <dbReference type="NCBI Taxonomy" id="2038154"/>
    <lineage>
        <taxon>Eukaryota</taxon>
        <taxon>Metazoa</taxon>
        <taxon>Ecdysozoa</taxon>
        <taxon>Arthropoda</taxon>
        <taxon>Hexapoda</taxon>
        <taxon>Insecta</taxon>
        <taxon>Pterygota</taxon>
        <taxon>Neoptera</taxon>
        <taxon>Endopterygota</taxon>
        <taxon>Coleoptera</taxon>
        <taxon>Polyphaga</taxon>
        <taxon>Elateriformia</taxon>
        <taxon>Elateroidea</taxon>
        <taxon>Elateridae</taxon>
        <taxon>Agrypninae</taxon>
        <taxon>Pyrophorini</taxon>
        <taxon>Ignelater</taxon>
    </lineage>
</organism>
<keyword evidence="2" id="KW-1185">Reference proteome</keyword>
<name>A0A8K0D1S2_IGNLU</name>
<dbReference type="AlphaFoldDB" id="A0A8K0D1S2"/>
<proteinExistence type="predicted"/>